<dbReference type="Proteomes" id="UP000192639">
    <property type="component" value="Unassembled WGS sequence"/>
</dbReference>
<name>A0A1Y1S7F1_9MICR</name>
<proteinExistence type="predicted"/>
<comment type="caution">
    <text evidence="3">The sequence shown here is derived from an EMBL/GenBank/DDBJ whole genome shotgun (WGS) entry which is preliminary data.</text>
</comment>
<sequence length="156" mass="18268">MPNKYNKLIEKNKKIHDSLLQEINSTSKKAKRKMTKNVESVTDRLQARIDKIVKDFDKKIVRKKQEMAKLTKKVDEINKMSKNLKTEDFLTEAKELKNQILKLIKDKISYLGEFKENQSIIYDKEFEKLTKRTNKTMDGAKKEINESFTGANKPGD</sequence>
<feature type="coiled-coil region" evidence="1">
    <location>
        <begin position="53"/>
        <end position="87"/>
    </location>
</feature>
<evidence type="ECO:0000256" key="1">
    <source>
        <dbReference type="SAM" id="Coils"/>
    </source>
</evidence>
<evidence type="ECO:0000313" key="4">
    <source>
        <dbReference type="Proteomes" id="UP000192639"/>
    </source>
</evidence>
<evidence type="ECO:0000313" key="3">
    <source>
        <dbReference type="EMBL" id="ORD94104.1"/>
    </source>
</evidence>
<dbReference type="VEuPathDB" id="MicrosporidiaDB:ECANGB1_1139"/>
<dbReference type="EMBL" id="LWDP01000032">
    <property type="protein sequence ID" value="ORD94104.1"/>
    <property type="molecule type" value="Genomic_DNA"/>
</dbReference>
<protein>
    <submittedName>
        <fullName evidence="3">Uncharacterized protein</fullName>
    </submittedName>
</protein>
<dbReference type="OrthoDB" id="2200145at2759"/>
<keyword evidence="1" id="KW-0175">Coiled coil</keyword>
<keyword evidence="4" id="KW-1185">Reference proteome</keyword>
<organism evidence="3 4">
    <name type="scientific">Enterospora canceri</name>
    <dbReference type="NCBI Taxonomy" id="1081671"/>
    <lineage>
        <taxon>Eukaryota</taxon>
        <taxon>Fungi</taxon>
        <taxon>Fungi incertae sedis</taxon>
        <taxon>Microsporidia</taxon>
        <taxon>Enterocytozoonidae</taxon>
        <taxon>Enterospora</taxon>
    </lineage>
</organism>
<evidence type="ECO:0000256" key="2">
    <source>
        <dbReference type="SAM" id="MobiDB-lite"/>
    </source>
</evidence>
<feature type="region of interest" description="Disordered" evidence="2">
    <location>
        <begin position="137"/>
        <end position="156"/>
    </location>
</feature>
<reference evidence="3 4" key="1">
    <citation type="journal article" date="2017" name="Environ. Microbiol.">
        <title>Decay of the glycolytic pathway and adaptation to intranuclear parasitism within Enterocytozoonidae microsporidia.</title>
        <authorList>
            <person name="Wiredu Boakye D."/>
            <person name="Jaroenlak P."/>
            <person name="Prachumwat A."/>
            <person name="Williams T.A."/>
            <person name="Bateman K.S."/>
            <person name="Itsathitphaisarn O."/>
            <person name="Sritunyalucksana K."/>
            <person name="Paszkiewicz K.H."/>
            <person name="Moore K.A."/>
            <person name="Stentiford G.D."/>
            <person name="Williams B.A."/>
        </authorList>
    </citation>
    <scope>NUCLEOTIDE SEQUENCE [LARGE SCALE GENOMIC DNA]</scope>
    <source>
        <strain evidence="3 4">GB1</strain>
    </source>
</reference>
<dbReference type="AlphaFoldDB" id="A0A1Y1S7F1"/>
<accession>A0A1Y1S7F1</accession>
<gene>
    <name evidence="3" type="ORF">ECANGB1_1139</name>
</gene>